<name>A0ABS8S2T5_DATST</name>
<reference evidence="2 3" key="1">
    <citation type="journal article" date="2021" name="BMC Genomics">
        <title>Datura genome reveals duplications of psychoactive alkaloid biosynthetic genes and high mutation rate following tissue culture.</title>
        <authorList>
            <person name="Rajewski A."/>
            <person name="Carter-House D."/>
            <person name="Stajich J."/>
            <person name="Litt A."/>
        </authorList>
    </citation>
    <scope>NUCLEOTIDE SEQUENCE [LARGE SCALE GENOMIC DNA]</scope>
    <source>
        <strain evidence="2">AR-01</strain>
    </source>
</reference>
<dbReference type="Proteomes" id="UP000823775">
    <property type="component" value="Unassembled WGS sequence"/>
</dbReference>
<comment type="caution">
    <text evidence="2">The sequence shown here is derived from an EMBL/GenBank/DDBJ whole genome shotgun (WGS) entry which is preliminary data.</text>
</comment>
<evidence type="ECO:0000313" key="2">
    <source>
        <dbReference type="EMBL" id="MCD7453257.1"/>
    </source>
</evidence>
<organism evidence="2 3">
    <name type="scientific">Datura stramonium</name>
    <name type="common">Jimsonweed</name>
    <name type="synonym">Common thornapple</name>
    <dbReference type="NCBI Taxonomy" id="4076"/>
    <lineage>
        <taxon>Eukaryota</taxon>
        <taxon>Viridiplantae</taxon>
        <taxon>Streptophyta</taxon>
        <taxon>Embryophyta</taxon>
        <taxon>Tracheophyta</taxon>
        <taxon>Spermatophyta</taxon>
        <taxon>Magnoliopsida</taxon>
        <taxon>eudicotyledons</taxon>
        <taxon>Gunneridae</taxon>
        <taxon>Pentapetalae</taxon>
        <taxon>asterids</taxon>
        <taxon>lamiids</taxon>
        <taxon>Solanales</taxon>
        <taxon>Solanaceae</taxon>
        <taxon>Solanoideae</taxon>
        <taxon>Datureae</taxon>
        <taxon>Datura</taxon>
    </lineage>
</organism>
<proteinExistence type="predicted"/>
<keyword evidence="3" id="KW-1185">Reference proteome</keyword>
<accession>A0ABS8S2T5</accession>
<evidence type="ECO:0000256" key="1">
    <source>
        <dbReference type="SAM" id="MobiDB-lite"/>
    </source>
</evidence>
<sequence>MKGMKANSTSSIVKGSGKSKVPQDLGAATIPLGDTTTPESIGSKPMEIGSQEGGVSRREEGNGSGEGVLVSSRVCLDARVLLKMLNGRLQLWNKGEKGSNEEACCGEGVAEERHLVP</sequence>
<feature type="compositionally biased region" description="Low complexity" evidence="1">
    <location>
        <begin position="8"/>
        <end position="20"/>
    </location>
</feature>
<gene>
    <name evidence="2" type="ORF">HAX54_020297</name>
</gene>
<feature type="region of interest" description="Disordered" evidence="1">
    <location>
        <begin position="1"/>
        <end position="67"/>
    </location>
</feature>
<dbReference type="EMBL" id="JACEIK010000245">
    <property type="protein sequence ID" value="MCD7453257.1"/>
    <property type="molecule type" value="Genomic_DNA"/>
</dbReference>
<evidence type="ECO:0000313" key="3">
    <source>
        <dbReference type="Proteomes" id="UP000823775"/>
    </source>
</evidence>
<protein>
    <submittedName>
        <fullName evidence="2">Uncharacterized protein</fullName>
    </submittedName>
</protein>